<dbReference type="Proteomes" id="UP001055156">
    <property type="component" value="Unassembled WGS sequence"/>
</dbReference>
<dbReference type="EMBL" id="BPQV01000007">
    <property type="protein sequence ID" value="GJE27961.1"/>
    <property type="molecule type" value="Genomic_DNA"/>
</dbReference>
<comment type="caution">
    <text evidence="1">The sequence shown here is derived from an EMBL/GenBank/DDBJ whole genome shotgun (WGS) entry which is preliminary data.</text>
</comment>
<reference evidence="1" key="1">
    <citation type="journal article" date="2021" name="Front. Microbiol.">
        <title>Comprehensive Comparative Genomics and Phenotyping of Methylobacterium Species.</title>
        <authorList>
            <person name="Alessa O."/>
            <person name="Ogura Y."/>
            <person name="Fujitani Y."/>
            <person name="Takami H."/>
            <person name="Hayashi T."/>
            <person name="Sahin N."/>
            <person name="Tani A."/>
        </authorList>
    </citation>
    <scope>NUCLEOTIDE SEQUENCE</scope>
    <source>
        <strain evidence="1">NBRC 15689</strain>
    </source>
</reference>
<reference evidence="1" key="2">
    <citation type="submission" date="2021-08" db="EMBL/GenBank/DDBJ databases">
        <authorList>
            <person name="Tani A."/>
            <person name="Ola A."/>
            <person name="Ogura Y."/>
            <person name="Katsura K."/>
            <person name="Hayashi T."/>
        </authorList>
    </citation>
    <scope>NUCLEOTIDE SEQUENCE</scope>
    <source>
        <strain evidence="1">NBRC 15689</strain>
    </source>
</reference>
<dbReference type="RefSeq" id="WP_238311749.1">
    <property type="nucleotide sequence ID" value="NZ_BPQV01000007.1"/>
</dbReference>
<gene>
    <name evidence="1" type="ORF">LKMONMHP_2823</name>
</gene>
<accession>A0ABQ4T8I2</accession>
<proteinExistence type="predicted"/>
<evidence type="ECO:0000313" key="2">
    <source>
        <dbReference type="Proteomes" id="UP001055156"/>
    </source>
</evidence>
<organism evidence="1 2">
    <name type="scientific">Methylobacterium organophilum</name>
    <dbReference type="NCBI Taxonomy" id="410"/>
    <lineage>
        <taxon>Bacteria</taxon>
        <taxon>Pseudomonadati</taxon>
        <taxon>Pseudomonadota</taxon>
        <taxon>Alphaproteobacteria</taxon>
        <taxon>Hyphomicrobiales</taxon>
        <taxon>Methylobacteriaceae</taxon>
        <taxon>Methylobacterium</taxon>
    </lineage>
</organism>
<sequence>MGCRCSERRTAIVQATKAIARGDARAAAAQAGFVGRTAAEDARAALATRIATARSRLGR</sequence>
<evidence type="ECO:0000313" key="1">
    <source>
        <dbReference type="EMBL" id="GJE27961.1"/>
    </source>
</evidence>
<keyword evidence="2" id="KW-1185">Reference proteome</keyword>
<protein>
    <submittedName>
        <fullName evidence="1">Uncharacterized protein</fullName>
    </submittedName>
</protein>
<name>A0ABQ4T8I2_METOR</name>